<dbReference type="Pfam" id="PF04434">
    <property type="entry name" value="SWIM"/>
    <property type="match status" value="1"/>
</dbReference>
<dbReference type="Proteomes" id="UP000515124">
    <property type="component" value="Unplaced"/>
</dbReference>
<evidence type="ECO:0000256" key="5">
    <source>
        <dbReference type="SAM" id="MobiDB-lite"/>
    </source>
</evidence>
<keyword evidence="7" id="KW-1185">Reference proteome</keyword>
<keyword evidence="1" id="KW-0479">Metal-binding</keyword>
<evidence type="ECO:0000313" key="7">
    <source>
        <dbReference type="Proteomes" id="UP000515124"/>
    </source>
</evidence>
<gene>
    <name evidence="8" type="primary">LOC110755220</name>
</gene>
<dbReference type="KEGG" id="pavi:110755220"/>
<evidence type="ECO:0000256" key="3">
    <source>
        <dbReference type="ARBA" id="ARBA00022833"/>
    </source>
</evidence>
<dbReference type="PROSITE" id="PS50966">
    <property type="entry name" value="ZF_SWIM"/>
    <property type="match status" value="1"/>
</dbReference>
<proteinExistence type="predicted"/>
<keyword evidence="3" id="KW-0862">Zinc</keyword>
<evidence type="ECO:0000256" key="2">
    <source>
        <dbReference type="ARBA" id="ARBA00022771"/>
    </source>
</evidence>
<name>A0A6P5SCH3_PRUAV</name>
<evidence type="ECO:0000313" key="8">
    <source>
        <dbReference type="RefSeq" id="XP_021812092.1"/>
    </source>
</evidence>
<feature type="region of interest" description="Disordered" evidence="5">
    <location>
        <begin position="559"/>
        <end position="600"/>
    </location>
</feature>
<evidence type="ECO:0000259" key="6">
    <source>
        <dbReference type="PROSITE" id="PS50966"/>
    </source>
</evidence>
<dbReference type="InterPro" id="IPR018289">
    <property type="entry name" value="MULE_transposase_dom"/>
</dbReference>
<sequence>MIFSDAKVFREVVREYCLLSGKEVTFTRNERYKLKAVCKAVSCPWQIYVASKNTTDRSLVVKNYNPSHNCVRVFANAQASPKWLRDKFLPRIQTNPTMPPQSIVNSAFSEFKVGISRMKAYRAKAEALRLIEGTVAEQYAMLWDYCHELEDKIPGSTTNIHCESVHGEIVFKRLYIYLEPLKRGFKMNCRPFIGLDACHLKGVYGGQLVTAVGIDPNNETWVIAYAVVEMETRESWTWFIDLLAKDVDIVNSHGWAFISDKQKGLAGAFEDLVPNAETRFCVRHLWDNFNKTYKGQVLRDQLWKCARATNVPSFKYQMEVMKTLDHNAWEWLAEKPPTQWSKSHFRTLIKCDMLQNNLCESFNNTIKAARDKPIITMLEMIRCLLMRRIQWRRDKMSSWPHRICKNIFDHLQDKKLEACNCTVQWFGGPKYQVDAGRGDQYVVDLDIHTCSCRKWDLSGIPCAHGIAAIHYKGGQVVEDYVHSYYSRDSYMALYTNLIMPINGSQIWEKTNQTAIKPPAYTRQPGRTRKVRIKGPEERIDKTGKKWLGRQGMQMRCSVCGSTSHNKTTHHRNLPPKDKSRGRGRPRNIPNQDPAIAAEEAKVAARARRKLAYGRAKAAAVAKKDALNASQPNAADTAGIGLGASKRQRT</sequence>
<feature type="domain" description="SWIM-type" evidence="6">
    <location>
        <begin position="441"/>
        <end position="473"/>
    </location>
</feature>
<organism evidence="7 8">
    <name type="scientific">Prunus avium</name>
    <name type="common">Cherry</name>
    <name type="synonym">Cerasus avium</name>
    <dbReference type="NCBI Taxonomy" id="42229"/>
    <lineage>
        <taxon>Eukaryota</taxon>
        <taxon>Viridiplantae</taxon>
        <taxon>Streptophyta</taxon>
        <taxon>Embryophyta</taxon>
        <taxon>Tracheophyta</taxon>
        <taxon>Spermatophyta</taxon>
        <taxon>Magnoliopsida</taxon>
        <taxon>eudicotyledons</taxon>
        <taxon>Gunneridae</taxon>
        <taxon>Pentapetalae</taxon>
        <taxon>rosids</taxon>
        <taxon>fabids</taxon>
        <taxon>Rosales</taxon>
        <taxon>Rosaceae</taxon>
        <taxon>Amygdaloideae</taxon>
        <taxon>Amygdaleae</taxon>
        <taxon>Prunus</taxon>
    </lineage>
</organism>
<dbReference type="PANTHER" id="PTHR31973">
    <property type="entry name" value="POLYPROTEIN, PUTATIVE-RELATED"/>
    <property type="match status" value="1"/>
</dbReference>
<evidence type="ECO:0000256" key="4">
    <source>
        <dbReference type="PROSITE-ProRule" id="PRU00325"/>
    </source>
</evidence>
<dbReference type="InterPro" id="IPR007527">
    <property type="entry name" value="Znf_SWIM"/>
</dbReference>
<dbReference type="PANTHER" id="PTHR31973:SF187">
    <property type="entry name" value="MUTATOR TRANSPOSASE MUDRA PROTEIN"/>
    <property type="match status" value="1"/>
</dbReference>
<reference evidence="8" key="1">
    <citation type="submission" date="2025-08" db="UniProtKB">
        <authorList>
            <consortium name="RefSeq"/>
        </authorList>
    </citation>
    <scope>IDENTIFICATION</scope>
</reference>
<dbReference type="Gramene" id="Pav_sc0000465.1_g070.1.br:mrna">
    <property type="protein sequence ID" value="Pav_sc0000465.1_g070.1.br:mrna"/>
    <property type="gene ID" value="Pav_sc0000465.1_g070.1.br"/>
</dbReference>
<dbReference type="Pfam" id="PF10551">
    <property type="entry name" value="MULE"/>
    <property type="match status" value="1"/>
</dbReference>
<keyword evidence="2 4" id="KW-0863">Zinc-finger</keyword>
<dbReference type="RefSeq" id="XP_021812092.1">
    <property type="nucleotide sequence ID" value="XM_021956400.1"/>
</dbReference>
<dbReference type="SMART" id="SM00575">
    <property type="entry name" value="ZnF_PMZ"/>
    <property type="match status" value="1"/>
</dbReference>
<evidence type="ECO:0000256" key="1">
    <source>
        <dbReference type="ARBA" id="ARBA00022723"/>
    </source>
</evidence>
<dbReference type="GeneID" id="110755220"/>
<dbReference type="GO" id="GO:0008270">
    <property type="term" value="F:zinc ion binding"/>
    <property type="evidence" value="ECO:0007669"/>
    <property type="project" value="UniProtKB-KW"/>
</dbReference>
<protein>
    <submittedName>
        <fullName evidence="8">Uncharacterized protein LOC110755220</fullName>
    </submittedName>
</protein>
<accession>A0A6P5SCH3</accession>
<dbReference type="InterPro" id="IPR006564">
    <property type="entry name" value="Znf_PMZ"/>
</dbReference>
<dbReference type="AlphaFoldDB" id="A0A6P5SCH3"/>
<feature type="region of interest" description="Disordered" evidence="5">
    <location>
        <begin position="620"/>
        <end position="649"/>
    </location>
</feature>